<dbReference type="SUPFAM" id="SSF53720">
    <property type="entry name" value="ALDH-like"/>
    <property type="match status" value="1"/>
</dbReference>
<keyword evidence="2" id="KW-1185">Reference proteome</keyword>
<gene>
    <name evidence="1" type="primary">putA_2</name>
    <name evidence="1" type="ORF">MSP8886_00133</name>
</gene>
<reference evidence="1 2" key="1">
    <citation type="submission" date="2016-06" db="EMBL/GenBank/DDBJ databases">
        <authorList>
            <person name="Kjaerup R.B."/>
            <person name="Dalgaard T.S."/>
            <person name="Juul-Madsen H.R."/>
        </authorList>
    </citation>
    <scope>NUCLEOTIDE SEQUENCE [LARGE SCALE GENOMIC DNA]</scope>
    <source>
        <strain evidence="1 2">CECT 8886</strain>
    </source>
</reference>
<protein>
    <submittedName>
        <fullName evidence="1">Bifunctional protein PutA</fullName>
    </submittedName>
</protein>
<dbReference type="Proteomes" id="UP000092544">
    <property type="component" value="Unassembled WGS sequence"/>
</dbReference>
<dbReference type="AlphaFoldDB" id="A0A1A8T2R7"/>
<dbReference type="OrthoDB" id="6659650at2"/>
<dbReference type="RefSeq" id="WP_067011685.1">
    <property type="nucleotide sequence ID" value="NZ_FLOB01000001.1"/>
</dbReference>
<evidence type="ECO:0000313" key="1">
    <source>
        <dbReference type="EMBL" id="SBS24980.1"/>
    </source>
</evidence>
<accession>A0A1A8T2R7</accession>
<dbReference type="InterPro" id="IPR016161">
    <property type="entry name" value="Ald_DH/histidinol_DH"/>
</dbReference>
<dbReference type="EMBL" id="FLOB01000001">
    <property type="protein sequence ID" value="SBS24980.1"/>
    <property type="molecule type" value="Genomic_DNA"/>
</dbReference>
<dbReference type="GO" id="GO:0016491">
    <property type="term" value="F:oxidoreductase activity"/>
    <property type="evidence" value="ECO:0007669"/>
    <property type="project" value="InterPro"/>
</dbReference>
<name>A0A1A8T2R7_9GAMM</name>
<evidence type="ECO:0000313" key="2">
    <source>
        <dbReference type="Proteomes" id="UP000092544"/>
    </source>
</evidence>
<proteinExistence type="predicted"/>
<sequence>MTIIQPIQIDVARSAFEAWDSLGVNGRVERLARTMTLLPETQRKMAVWQLNNAQHEIAETLVMPGPTGERNELATQGRGPFLCLSDFDTDNAKVGLVGQIFAALVAGNPVITVGLMGQEIMDAILDAVPEGIIQNVAESAVDSLIEADHLAGVAILCDADKAQSLSKRLADKSGLICQLVEETNLDTLGKIATPHYILRFVTERAVSINTTAIGGNATLLALGSMEE</sequence>
<organism evidence="1 2">
    <name type="scientific">Marinomonas spartinae</name>
    <dbReference type="NCBI Taxonomy" id="1792290"/>
    <lineage>
        <taxon>Bacteria</taxon>
        <taxon>Pseudomonadati</taxon>
        <taxon>Pseudomonadota</taxon>
        <taxon>Gammaproteobacteria</taxon>
        <taxon>Oceanospirillales</taxon>
        <taxon>Oceanospirillaceae</taxon>
        <taxon>Marinomonas</taxon>
    </lineage>
</organism>
<dbReference type="STRING" id="1792290.MSP8886_00133"/>